<feature type="transmembrane region" description="Helical" evidence="6">
    <location>
        <begin position="365"/>
        <end position="394"/>
    </location>
</feature>
<dbReference type="GO" id="GO:0016020">
    <property type="term" value="C:membrane"/>
    <property type="evidence" value="ECO:0007669"/>
    <property type="project" value="UniProtKB-SubCell"/>
</dbReference>
<dbReference type="PANTHER" id="PTHR46641">
    <property type="entry name" value="FMRFAMIDE RECEPTOR-RELATED"/>
    <property type="match status" value="1"/>
</dbReference>
<protein>
    <recommendedName>
        <fullName evidence="7">G-protein coupled receptors family 1 profile domain-containing protein</fullName>
    </recommendedName>
</protein>
<evidence type="ECO:0000313" key="10">
    <source>
        <dbReference type="Proteomes" id="UP000663829"/>
    </source>
</evidence>
<evidence type="ECO:0000259" key="7">
    <source>
        <dbReference type="PROSITE" id="PS50262"/>
    </source>
</evidence>
<evidence type="ECO:0000313" key="8">
    <source>
        <dbReference type="EMBL" id="CAF1091600.1"/>
    </source>
</evidence>
<evidence type="ECO:0000256" key="1">
    <source>
        <dbReference type="ARBA" id="ARBA00004370"/>
    </source>
</evidence>
<dbReference type="Pfam" id="PF10324">
    <property type="entry name" value="7TM_GPCR_Srw"/>
    <property type="match status" value="1"/>
</dbReference>
<comment type="subcellular location">
    <subcellularLocation>
        <location evidence="1">Membrane</location>
    </subcellularLocation>
</comment>
<keyword evidence="3 6" id="KW-1133">Transmembrane helix</keyword>
<feature type="compositionally biased region" description="Polar residues" evidence="5">
    <location>
        <begin position="542"/>
        <end position="554"/>
    </location>
</feature>
<reference evidence="8" key="1">
    <citation type="submission" date="2021-02" db="EMBL/GenBank/DDBJ databases">
        <authorList>
            <person name="Nowell W R."/>
        </authorList>
    </citation>
    <scope>NUCLEOTIDE SEQUENCE</scope>
</reference>
<feature type="transmembrane region" description="Helical" evidence="6">
    <location>
        <begin position="236"/>
        <end position="257"/>
    </location>
</feature>
<dbReference type="PRINTS" id="PR00237">
    <property type="entry name" value="GPCRRHODOPSN"/>
</dbReference>
<evidence type="ECO:0000256" key="2">
    <source>
        <dbReference type="ARBA" id="ARBA00022692"/>
    </source>
</evidence>
<sequence>MYSSSYTIKFKKIYLINHYYYCLSLIINYIEIDTTTTISITIFLLSSSPLSSSSPSSSSSSSSSFSPSSSSSLSSTNVVIIKSLLLPQFQYHQILEQSLFFSIISLDSDTTFIYRVSEYLLKVYPVIMLILGVFGNALSFCVLIRQSMRRYSTFCYLACLALVDIGVILTFCINFILLYHFKYDIQDKAFACKLFAFCIYFLPQYSSWLLVAVSFDRVISAKYLKLAKTWTRPKQSLSIMIVLGITLALLNIHFFYYKNNSIQLKTKISTTTLSTINRSRSISYEPQLDHFNDEQTSSAYDSLSFTIPDNGQLKSYYTDTTLASIPSIKTSEKIIVAGNDVKISDVNIIHCSLENDPKLKHLYPYWAWIDLLMNVIIPFTAMIACTIAIILTILRSSQKSGSTSAHRSRRRRNISVMLVTVNLVFITLTAPIVIYLSAHGKLRDENNDYRTIILRLIKILCIILMNLNHSVNIVIYSVTAKEFRTEMTNFLHAALCCIIGDGSNEQYNDGSFVSRLRTIRHNMFNCCGLKVRVYTANATESSKTNYHTNSSNHQPVRKKATRRNRCDSTEREHIVRTSDSACLTNKSHRLTVQLHQNETSSVYEKEISFRGLSNSTED</sequence>
<dbReference type="PANTHER" id="PTHR46641:SF25">
    <property type="entry name" value="CNMAMIDE RECEPTOR-RELATED"/>
    <property type="match status" value="1"/>
</dbReference>
<organism evidence="8 10">
    <name type="scientific">Didymodactylos carnosus</name>
    <dbReference type="NCBI Taxonomy" id="1234261"/>
    <lineage>
        <taxon>Eukaryota</taxon>
        <taxon>Metazoa</taxon>
        <taxon>Spiralia</taxon>
        <taxon>Gnathifera</taxon>
        <taxon>Rotifera</taxon>
        <taxon>Eurotatoria</taxon>
        <taxon>Bdelloidea</taxon>
        <taxon>Philodinida</taxon>
        <taxon>Philodinidae</taxon>
        <taxon>Didymodactylos</taxon>
    </lineage>
</organism>
<dbReference type="SUPFAM" id="SSF81321">
    <property type="entry name" value="Family A G protein-coupled receptor-like"/>
    <property type="match status" value="2"/>
</dbReference>
<feature type="transmembrane region" description="Helical" evidence="6">
    <location>
        <begin position="456"/>
        <end position="478"/>
    </location>
</feature>
<dbReference type="InterPro" id="IPR052954">
    <property type="entry name" value="GPCR-Ligand_Int"/>
</dbReference>
<dbReference type="GO" id="GO:0008528">
    <property type="term" value="F:G protein-coupled peptide receptor activity"/>
    <property type="evidence" value="ECO:0007669"/>
    <property type="project" value="InterPro"/>
</dbReference>
<dbReference type="EMBL" id="CAJNOQ010005248">
    <property type="protein sequence ID" value="CAF1091600.1"/>
    <property type="molecule type" value="Genomic_DNA"/>
</dbReference>
<proteinExistence type="predicted"/>
<feature type="transmembrane region" description="Helical" evidence="6">
    <location>
        <begin position="20"/>
        <end position="45"/>
    </location>
</feature>
<comment type="caution">
    <text evidence="8">The sequence shown here is derived from an EMBL/GenBank/DDBJ whole genome shotgun (WGS) entry which is preliminary data.</text>
</comment>
<feature type="region of interest" description="Disordered" evidence="5">
    <location>
        <begin position="51"/>
        <end position="73"/>
    </location>
</feature>
<feature type="domain" description="G-protein coupled receptors family 1 profile" evidence="7">
    <location>
        <begin position="135"/>
        <end position="476"/>
    </location>
</feature>
<evidence type="ECO:0000256" key="5">
    <source>
        <dbReference type="SAM" id="MobiDB-lite"/>
    </source>
</evidence>
<feature type="transmembrane region" description="Helical" evidence="6">
    <location>
        <begin position="414"/>
        <end position="436"/>
    </location>
</feature>
<dbReference type="OrthoDB" id="9990906at2759"/>
<feature type="transmembrane region" description="Helical" evidence="6">
    <location>
        <begin position="156"/>
        <end position="179"/>
    </location>
</feature>
<keyword evidence="2 6" id="KW-0812">Transmembrane</keyword>
<dbReference type="Proteomes" id="UP000663829">
    <property type="component" value="Unassembled WGS sequence"/>
</dbReference>
<dbReference type="AlphaFoldDB" id="A0A814NFM6"/>
<dbReference type="InterPro" id="IPR019427">
    <property type="entry name" value="7TM_GPCR_serpentine_rcpt_Srw"/>
</dbReference>
<accession>A0A814NFM6</accession>
<feature type="region of interest" description="Disordered" evidence="5">
    <location>
        <begin position="542"/>
        <end position="567"/>
    </location>
</feature>
<dbReference type="PROSITE" id="PS50262">
    <property type="entry name" value="G_PROTEIN_RECEP_F1_2"/>
    <property type="match status" value="1"/>
</dbReference>
<dbReference type="InterPro" id="IPR000276">
    <property type="entry name" value="GPCR_Rhodpsn"/>
</dbReference>
<name>A0A814NFM6_9BILA</name>
<dbReference type="EMBL" id="CAJOBC010005248">
    <property type="protein sequence ID" value="CAF3857083.1"/>
    <property type="molecule type" value="Genomic_DNA"/>
</dbReference>
<feature type="transmembrane region" description="Helical" evidence="6">
    <location>
        <begin position="123"/>
        <end position="144"/>
    </location>
</feature>
<gene>
    <name evidence="8" type="ORF">GPM918_LOCUS18289</name>
    <name evidence="9" type="ORF">SRO942_LOCUS18286</name>
</gene>
<dbReference type="Pfam" id="PF00001">
    <property type="entry name" value="7tm_1"/>
    <property type="match status" value="1"/>
</dbReference>
<evidence type="ECO:0000256" key="3">
    <source>
        <dbReference type="ARBA" id="ARBA00022989"/>
    </source>
</evidence>
<feature type="transmembrane region" description="Helical" evidence="6">
    <location>
        <begin position="194"/>
        <end position="215"/>
    </location>
</feature>
<dbReference type="InterPro" id="IPR017452">
    <property type="entry name" value="GPCR_Rhodpsn_7TM"/>
</dbReference>
<evidence type="ECO:0000256" key="4">
    <source>
        <dbReference type="ARBA" id="ARBA00023136"/>
    </source>
</evidence>
<dbReference type="Gene3D" id="1.20.1070.10">
    <property type="entry name" value="Rhodopsin 7-helix transmembrane proteins"/>
    <property type="match status" value="2"/>
</dbReference>
<keyword evidence="4 6" id="KW-0472">Membrane</keyword>
<evidence type="ECO:0000256" key="6">
    <source>
        <dbReference type="SAM" id="Phobius"/>
    </source>
</evidence>
<keyword evidence="10" id="KW-1185">Reference proteome</keyword>
<dbReference type="Proteomes" id="UP000681722">
    <property type="component" value="Unassembled WGS sequence"/>
</dbReference>
<evidence type="ECO:0000313" key="9">
    <source>
        <dbReference type="EMBL" id="CAF3857083.1"/>
    </source>
</evidence>